<protein>
    <recommendedName>
        <fullName evidence="3">N-acetyltransferase domain-containing protein</fullName>
    </recommendedName>
</protein>
<gene>
    <name evidence="1" type="ORF">BST85_08100</name>
</gene>
<evidence type="ECO:0008006" key="3">
    <source>
        <dbReference type="Google" id="ProtNLM"/>
    </source>
</evidence>
<dbReference type="Proteomes" id="UP000239800">
    <property type="component" value="Unassembled WGS sequence"/>
</dbReference>
<sequence length="388" mass="45395">MHLIEVKTAEHQQEFIDFAHSLYAGDQAYIRPLNQDINQVFDRENNPTFHRGDCIRWLLTDAEGTIGRIAAFVVDRKAVDSELESTGGIGFFECSPSQEAANLLFDTAKKWLIERGASYMDGPINFGRRDKWWGLLTIGYDLEPNYNCNYHLPYYKELFENYGFQVYYEHYTFRKDTRVMVDQKLQRKASMVAENPDYDVRSFDMKNFKKQVADIVDIYNKAWVKHEGVSGLSYEQAIKMFKRMKPIIDPRIMWLIYYKDQPIAFYLNIPEVNQIFKHLNGKMSLIGTLKFLWYKLTMKNTKMLGIVFGIVPEHQGKGVDGSLAMTCYNAMKTMPGLYDNLEINGIGDFNRKMIIVVKQVGGEICKVHSTYRYYFDRETPFERMKPIR</sequence>
<dbReference type="InterPro" id="IPR016181">
    <property type="entry name" value="Acyl_CoA_acyltransferase"/>
</dbReference>
<reference evidence="1 2" key="1">
    <citation type="submission" date="2016-11" db="EMBL/GenBank/DDBJ databases">
        <title>Trade-off between light-utilization and light-protection in marine flavobacteria.</title>
        <authorList>
            <person name="Kumagai Y."/>
        </authorList>
    </citation>
    <scope>NUCLEOTIDE SEQUENCE [LARGE SCALE GENOMIC DNA]</scope>
    <source>
        <strain evidence="1 2">NBRC 107741</strain>
    </source>
</reference>
<dbReference type="RefSeq" id="WP_104812786.1">
    <property type="nucleotide sequence ID" value="NZ_MQUB01000001.1"/>
</dbReference>
<dbReference type="PANTHER" id="PTHR41368:SF1">
    <property type="entry name" value="PROTEIN YGHO"/>
    <property type="match status" value="1"/>
</dbReference>
<accession>A0A2S7KQF3</accession>
<proteinExistence type="predicted"/>
<dbReference type="OrthoDB" id="9806005at2"/>
<keyword evidence="2" id="KW-1185">Reference proteome</keyword>
<evidence type="ECO:0000313" key="2">
    <source>
        <dbReference type="Proteomes" id="UP000239800"/>
    </source>
</evidence>
<name>A0A2S7KQF3_9FLAO</name>
<dbReference type="InterPro" id="IPR039968">
    <property type="entry name" value="BcerS-like"/>
</dbReference>
<dbReference type="AlphaFoldDB" id="A0A2S7KQF3"/>
<dbReference type="EMBL" id="MQUB01000001">
    <property type="protein sequence ID" value="PQB04854.1"/>
    <property type="molecule type" value="Genomic_DNA"/>
</dbReference>
<comment type="caution">
    <text evidence="1">The sequence shown here is derived from an EMBL/GenBank/DDBJ whole genome shotgun (WGS) entry which is preliminary data.</text>
</comment>
<dbReference type="PANTHER" id="PTHR41368">
    <property type="entry name" value="PROTEIN YGHO"/>
    <property type="match status" value="1"/>
</dbReference>
<organism evidence="1 2">
    <name type="scientific">Aureitalea marina</name>
    <dbReference type="NCBI Taxonomy" id="930804"/>
    <lineage>
        <taxon>Bacteria</taxon>
        <taxon>Pseudomonadati</taxon>
        <taxon>Bacteroidota</taxon>
        <taxon>Flavobacteriia</taxon>
        <taxon>Flavobacteriales</taxon>
        <taxon>Flavobacteriaceae</taxon>
        <taxon>Aureitalea</taxon>
    </lineage>
</organism>
<dbReference type="SUPFAM" id="SSF55729">
    <property type="entry name" value="Acyl-CoA N-acyltransferases (Nat)"/>
    <property type="match status" value="1"/>
</dbReference>
<evidence type="ECO:0000313" key="1">
    <source>
        <dbReference type="EMBL" id="PQB04854.1"/>
    </source>
</evidence>